<evidence type="ECO:0000313" key="2">
    <source>
        <dbReference type="Proteomes" id="UP000708208"/>
    </source>
</evidence>
<keyword evidence="2" id="KW-1185">Reference proteome</keyword>
<name>A0A8J2L2S7_9HEXA</name>
<dbReference type="EMBL" id="CAJVCH010532471">
    <property type="protein sequence ID" value="CAG7824365.1"/>
    <property type="molecule type" value="Genomic_DNA"/>
</dbReference>
<dbReference type="Proteomes" id="UP000708208">
    <property type="component" value="Unassembled WGS sequence"/>
</dbReference>
<organism evidence="1 2">
    <name type="scientific">Allacma fusca</name>
    <dbReference type="NCBI Taxonomy" id="39272"/>
    <lineage>
        <taxon>Eukaryota</taxon>
        <taxon>Metazoa</taxon>
        <taxon>Ecdysozoa</taxon>
        <taxon>Arthropoda</taxon>
        <taxon>Hexapoda</taxon>
        <taxon>Collembola</taxon>
        <taxon>Symphypleona</taxon>
        <taxon>Sminthuridae</taxon>
        <taxon>Allacma</taxon>
    </lineage>
</organism>
<comment type="caution">
    <text evidence="1">The sequence shown here is derived from an EMBL/GenBank/DDBJ whole genome shotgun (WGS) entry which is preliminary data.</text>
</comment>
<reference evidence="1" key="1">
    <citation type="submission" date="2021-06" db="EMBL/GenBank/DDBJ databases">
        <authorList>
            <person name="Hodson N. C."/>
            <person name="Mongue J. A."/>
            <person name="Jaron S. K."/>
        </authorList>
    </citation>
    <scope>NUCLEOTIDE SEQUENCE</scope>
</reference>
<feature type="non-terminal residue" evidence="1">
    <location>
        <position position="1"/>
    </location>
</feature>
<gene>
    <name evidence="1" type="ORF">AFUS01_LOCUS34524</name>
</gene>
<evidence type="ECO:0000313" key="1">
    <source>
        <dbReference type="EMBL" id="CAG7824365.1"/>
    </source>
</evidence>
<dbReference type="OrthoDB" id="4737882at2759"/>
<sequence>MIQEKDIMNGGGNPKILIAFLRNEAFEGSDPKTEGVNVPIWRRDAPRVKHIRGIFLDDE</sequence>
<protein>
    <submittedName>
        <fullName evidence="1">Uncharacterized protein</fullName>
    </submittedName>
</protein>
<accession>A0A8J2L2S7</accession>
<dbReference type="AlphaFoldDB" id="A0A8J2L2S7"/>
<proteinExistence type="predicted"/>